<dbReference type="PANTHER" id="PTHR38045">
    <property type="entry name" value="CHROMOSOME 1, WHOLE GENOME SHOTGUN SEQUENCE"/>
    <property type="match status" value="1"/>
</dbReference>
<comment type="subcellular location">
    <subcellularLocation>
        <location evidence="1">Cell envelope</location>
    </subcellularLocation>
</comment>
<evidence type="ECO:0000259" key="2">
    <source>
        <dbReference type="Pfam" id="PF07940"/>
    </source>
</evidence>
<evidence type="ECO:0000313" key="4">
    <source>
        <dbReference type="Proteomes" id="UP000054270"/>
    </source>
</evidence>
<evidence type="ECO:0000256" key="1">
    <source>
        <dbReference type="ARBA" id="ARBA00004196"/>
    </source>
</evidence>
<proteinExistence type="predicted"/>
<protein>
    <recommendedName>
        <fullName evidence="2">Heparinase II/III-like C-terminal domain-containing protein</fullName>
    </recommendedName>
</protein>
<name>A0A0D2Q2T6_HYPSF</name>
<dbReference type="OMA" id="YWGYGTS"/>
<evidence type="ECO:0000313" key="3">
    <source>
        <dbReference type="EMBL" id="KJA25870.1"/>
    </source>
</evidence>
<keyword evidence="4" id="KW-1185">Reference proteome</keyword>
<dbReference type="PANTHER" id="PTHR38045:SF1">
    <property type="entry name" value="HEPARINASE II_III-LIKE PROTEIN"/>
    <property type="match status" value="1"/>
</dbReference>
<reference evidence="4" key="1">
    <citation type="submission" date="2014-04" db="EMBL/GenBank/DDBJ databases">
        <title>Evolutionary Origins and Diversification of the Mycorrhizal Mutualists.</title>
        <authorList>
            <consortium name="DOE Joint Genome Institute"/>
            <consortium name="Mycorrhizal Genomics Consortium"/>
            <person name="Kohler A."/>
            <person name="Kuo A."/>
            <person name="Nagy L.G."/>
            <person name="Floudas D."/>
            <person name="Copeland A."/>
            <person name="Barry K.W."/>
            <person name="Cichocki N."/>
            <person name="Veneault-Fourrey C."/>
            <person name="LaButti K."/>
            <person name="Lindquist E.A."/>
            <person name="Lipzen A."/>
            <person name="Lundell T."/>
            <person name="Morin E."/>
            <person name="Murat C."/>
            <person name="Riley R."/>
            <person name="Ohm R."/>
            <person name="Sun H."/>
            <person name="Tunlid A."/>
            <person name="Henrissat B."/>
            <person name="Grigoriev I.V."/>
            <person name="Hibbett D.S."/>
            <person name="Martin F."/>
        </authorList>
    </citation>
    <scope>NUCLEOTIDE SEQUENCE [LARGE SCALE GENOMIC DNA]</scope>
    <source>
        <strain evidence="4">FD-334 SS-4</strain>
    </source>
</reference>
<dbReference type="Gene3D" id="1.50.10.100">
    <property type="entry name" value="Chondroitin AC/alginate lyase"/>
    <property type="match status" value="1"/>
</dbReference>
<sequence length="647" mass="70960">MSWPADPFQPANPSVTAVRTDRPRLIAPAYKWEALPTLIANDPYLQGWNATIFGNATAYYSLPPVVYHLDNSSGILDNAREIKMRIKAFAYAFRMSNDTKWVDRAWAEVQNAAGNGTTAFGPDADKWNTIHFLDTAEFSAAYAIAYDWLYDMWTDTQKSQMRTTLLLYGLTPGLAVFTGSTDYGWWSGSTITGNWNCVCNSGLTMASLAILGDDDTGTASQLLSFTVDNAKSACVNAVSDDGTWAETTNYWYFGTTAHAEMTSSLMTATGSDYGLLSTNANFYKTGLFHMSAYGPTSLFNYGDHGPNKFSTTANAMHFYAEQFSQPGYSLFQREQSDAAEPWSMFWYDPTVSGAFWSGTPLDNFFDNHTDQWAAMRSSWTDQHALFLAIKGGIDVDHQTHNDLDAGDFVLDALGTRWAGELGSGDYNSPDYFSNDTQSSARWMYYRKMTEGQNTILIGKTNQNVGAAPSVTHGTSNTTQGDSTVVTLTADSTAYWVTDMSSAYFSATSVKRGARLLNSRRQVLLQDEITATADVMWRMHTNATVAIDTTGTTATLTLDGQTMIVSIQNPPSGAVFTQGPAERFSTDVIPPIPDQPNPGVTVLMIDLPNSGTYTLEVLFNPQWPGMSSSDFVTPPSVALDSWTLTSHN</sequence>
<dbReference type="AlphaFoldDB" id="A0A0D2Q2T6"/>
<dbReference type="InterPro" id="IPR008929">
    <property type="entry name" value="Chondroitin_lyas"/>
</dbReference>
<dbReference type="InterPro" id="IPR012480">
    <property type="entry name" value="Hepar_II_III_C"/>
</dbReference>
<dbReference type="Gene3D" id="2.70.98.70">
    <property type="match status" value="1"/>
</dbReference>
<gene>
    <name evidence="3" type="ORF">HYPSUDRAFT_387022</name>
</gene>
<dbReference type="STRING" id="945553.A0A0D2Q2T6"/>
<dbReference type="OrthoDB" id="3476529at2759"/>
<dbReference type="SUPFAM" id="SSF48230">
    <property type="entry name" value="Chondroitin AC/alginate lyase"/>
    <property type="match status" value="1"/>
</dbReference>
<dbReference type="Pfam" id="PF07940">
    <property type="entry name" value="Hepar_II_III_C"/>
    <property type="match status" value="1"/>
</dbReference>
<dbReference type="EMBL" id="KN817530">
    <property type="protein sequence ID" value="KJA25870.1"/>
    <property type="molecule type" value="Genomic_DNA"/>
</dbReference>
<organism evidence="3 4">
    <name type="scientific">Hypholoma sublateritium (strain FD-334 SS-4)</name>
    <dbReference type="NCBI Taxonomy" id="945553"/>
    <lineage>
        <taxon>Eukaryota</taxon>
        <taxon>Fungi</taxon>
        <taxon>Dikarya</taxon>
        <taxon>Basidiomycota</taxon>
        <taxon>Agaricomycotina</taxon>
        <taxon>Agaricomycetes</taxon>
        <taxon>Agaricomycetidae</taxon>
        <taxon>Agaricales</taxon>
        <taxon>Agaricineae</taxon>
        <taxon>Strophariaceae</taxon>
        <taxon>Hypholoma</taxon>
    </lineage>
</organism>
<accession>A0A0D2Q2T6</accession>
<feature type="domain" description="Heparinase II/III-like C-terminal" evidence="2">
    <location>
        <begin position="396"/>
        <end position="565"/>
    </location>
</feature>
<dbReference type="Proteomes" id="UP000054270">
    <property type="component" value="Unassembled WGS sequence"/>
</dbReference>